<name>A0ABW5ZUK2_9FLAO</name>
<gene>
    <name evidence="3" type="ORF">ACFS29_11295</name>
</gene>
<dbReference type="RefSeq" id="WP_194508234.1">
    <property type="nucleotide sequence ID" value="NZ_JADILU010000004.1"/>
</dbReference>
<evidence type="ECO:0000313" key="3">
    <source>
        <dbReference type="EMBL" id="MFD2916227.1"/>
    </source>
</evidence>
<accession>A0ABW5ZUK2</accession>
<organism evidence="3 4">
    <name type="scientific">Psychroserpens luteus</name>
    <dbReference type="NCBI Taxonomy" id="1434066"/>
    <lineage>
        <taxon>Bacteria</taxon>
        <taxon>Pseudomonadati</taxon>
        <taxon>Bacteroidota</taxon>
        <taxon>Flavobacteriia</taxon>
        <taxon>Flavobacteriales</taxon>
        <taxon>Flavobacteriaceae</taxon>
        <taxon>Psychroserpens</taxon>
    </lineage>
</organism>
<dbReference type="Pfam" id="PF13239">
    <property type="entry name" value="2TM"/>
    <property type="match status" value="1"/>
</dbReference>
<comment type="caution">
    <text evidence="3">The sequence shown here is derived from an EMBL/GenBank/DDBJ whole genome shotgun (WGS) entry which is preliminary data.</text>
</comment>
<proteinExistence type="predicted"/>
<dbReference type="Proteomes" id="UP001597548">
    <property type="component" value="Unassembled WGS sequence"/>
</dbReference>
<keyword evidence="4" id="KW-1185">Reference proteome</keyword>
<evidence type="ECO:0000313" key="4">
    <source>
        <dbReference type="Proteomes" id="UP001597548"/>
    </source>
</evidence>
<reference evidence="4" key="1">
    <citation type="journal article" date="2019" name="Int. J. Syst. Evol. Microbiol.">
        <title>The Global Catalogue of Microorganisms (GCM) 10K type strain sequencing project: providing services to taxonomists for standard genome sequencing and annotation.</title>
        <authorList>
            <consortium name="The Broad Institute Genomics Platform"/>
            <consortium name="The Broad Institute Genome Sequencing Center for Infectious Disease"/>
            <person name="Wu L."/>
            <person name="Ma J."/>
        </authorList>
    </citation>
    <scope>NUCLEOTIDE SEQUENCE [LARGE SCALE GENOMIC DNA]</scope>
    <source>
        <strain evidence="4">KCTC 32514</strain>
    </source>
</reference>
<dbReference type="EMBL" id="JBHUOS010000009">
    <property type="protein sequence ID" value="MFD2916227.1"/>
    <property type="molecule type" value="Genomic_DNA"/>
</dbReference>
<protein>
    <submittedName>
        <fullName evidence="3">2TM domain-containing protein</fullName>
    </submittedName>
</protein>
<sequence>METNEFLHKERYRLAAKRVKRIKGFYTHLLIYIIVNLVFVYINIQNLSEGESYFQWRNFITLSFWGIGLLSHAGSVFLPSLIFGKNWEEKKIKDLMDKDSNEIKRYE</sequence>
<feature type="domain" description="2TM" evidence="2">
    <location>
        <begin position="15"/>
        <end position="97"/>
    </location>
</feature>
<feature type="transmembrane region" description="Helical" evidence="1">
    <location>
        <begin position="25"/>
        <end position="44"/>
    </location>
</feature>
<evidence type="ECO:0000259" key="2">
    <source>
        <dbReference type="Pfam" id="PF13239"/>
    </source>
</evidence>
<evidence type="ECO:0000256" key="1">
    <source>
        <dbReference type="SAM" id="Phobius"/>
    </source>
</evidence>
<keyword evidence="1" id="KW-1133">Transmembrane helix</keyword>
<dbReference type="InterPro" id="IPR025698">
    <property type="entry name" value="2TM_dom"/>
</dbReference>
<keyword evidence="1" id="KW-0472">Membrane</keyword>
<feature type="transmembrane region" description="Helical" evidence="1">
    <location>
        <begin position="64"/>
        <end position="83"/>
    </location>
</feature>
<keyword evidence="1" id="KW-0812">Transmembrane</keyword>